<keyword evidence="6" id="KW-1185">Reference proteome</keyword>
<evidence type="ECO:0000256" key="1">
    <source>
        <dbReference type="ARBA" id="ARBA00022448"/>
    </source>
</evidence>
<dbReference type="RefSeq" id="WP_085011144.1">
    <property type="nucleotide sequence ID" value="NZ_NAAD01000016.1"/>
</dbReference>
<evidence type="ECO:0000256" key="2">
    <source>
        <dbReference type="ARBA" id="ARBA00022741"/>
    </source>
</evidence>
<dbReference type="CDD" id="cd03230">
    <property type="entry name" value="ABC_DR_subfamily_A"/>
    <property type="match status" value="1"/>
</dbReference>
<dbReference type="PROSITE" id="PS50893">
    <property type="entry name" value="ABC_TRANSPORTER_2"/>
    <property type="match status" value="1"/>
</dbReference>
<evidence type="ECO:0000313" key="6">
    <source>
        <dbReference type="Proteomes" id="UP000193136"/>
    </source>
</evidence>
<keyword evidence="3 5" id="KW-0067">ATP-binding</keyword>
<dbReference type="InterPro" id="IPR003439">
    <property type="entry name" value="ABC_transporter-like_ATP-bd"/>
</dbReference>
<dbReference type="InterPro" id="IPR003593">
    <property type="entry name" value="AAA+_ATPase"/>
</dbReference>
<dbReference type="Gene3D" id="3.40.50.300">
    <property type="entry name" value="P-loop containing nucleotide triphosphate hydrolases"/>
    <property type="match status" value="1"/>
</dbReference>
<organism evidence="5 6">
    <name type="scientific">Geothermobacter hydrogeniphilus</name>
    <dbReference type="NCBI Taxonomy" id="1969733"/>
    <lineage>
        <taxon>Bacteria</taxon>
        <taxon>Pseudomonadati</taxon>
        <taxon>Thermodesulfobacteriota</taxon>
        <taxon>Desulfuromonadia</taxon>
        <taxon>Desulfuromonadales</taxon>
        <taxon>Geothermobacteraceae</taxon>
        <taxon>Geothermobacter</taxon>
    </lineage>
</organism>
<dbReference type="Proteomes" id="UP000193136">
    <property type="component" value="Unassembled WGS sequence"/>
</dbReference>
<feature type="domain" description="ABC transporter" evidence="4">
    <location>
        <begin position="13"/>
        <end position="241"/>
    </location>
</feature>
<dbReference type="InterPro" id="IPR027417">
    <property type="entry name" value="P-loop_NTPase"/>
</dbReference>
<sequence>MHATTANQTSPALKISKLRKRFDGPEVVKGISFEIRAGEIFGLLGPNGAGKSTTINMIAGVTRIGGGRVEIFGLDNVRDYRLTRRLTGVMHQEIVIDNFFTIDRSLRIHSGYFGVDDDPAWRNMLIDRLGLRPHLGKVIIKLSGGLKRRMMIAKALIHKPKLLILDEPTAGVDVELRHSLWDFVREINNQGTSILLTTHYLEEAEQMCERIAIMNHGEILALEKTSSLLQRCGRRELVLQLKHPLASPPPELADLEPRLEGEGLILTLPVPQGAASGELLGRISSLGLQVAEIETRQPNLEDIFIEMTGLKNNGEGEA</sequence>
<dbReference type="EMBL" id="NAAD01000016">
    <property type="protein sequence ID" value="ORJ58275.1"/>
    <property type="molecule type" value="Genomic_DNA"/>
</dbReference>
<dbReference type="GO" id="GO:0016887">
    <property type="term" value="F:ATP hydrolysis activity"/>
    <property type="evidence" value="ECO:0007669"/>
    <property type="project" value="InterPro"/>
</dbReference>
<dbReference type="Pfam" id="PF00005">
    <property type="entry name" value="ABC_tran"/>
    <property type="match status" value="1"/>
</dbReference>
<keyword evidence="1" id="KW-0813">Transport</keyword>
<dbReference type="PANTHER" id="PTHR42711:SF10">
    <property type="entry name" value="ABC TRANSPORTER ATP-BINDING PROTEIN"/>
    <property type="match status" value="1"/>
</dbReference>
<evidence type="ECO:0000256" key="3">
    <source>
        <dbReference type="ARBA" id="ARBA00022840"/>
    </source>
</evidence>
<accession>A0A1X0XZE0</accession>
<dbReference type="SMART" id="SM00382">
    <property type="entry name" value="AAA"/>
    <property type="match status" value="1"/>
</dbReference>
<dbReference type="GO" id="GO:0005524">
    <property type="term" value="F:ATP binding"/>
    <property type="evidence" value="ECO:0007669"/>
    <property type="project" value="UniProtKB-KW"/>
</dbReference>
<dbReference type="STRING" id="1969733.B5V00_12505"/>
<protein>
    <submittedName>
        <fullName evidence="5">ABC transporter ATP-binding protein</fullName>
    </submittedName>
</protein>
<evidence type="ECO:0000259" key="4">
    <source>
        <dbReference type="PROSITE" id="PS50893"/>
    </source>
</evidence>
<dbReference type="InterPro" id="IPR050763">
    <property type="entry name" value="ABC_transporter_ATP-binding"/>
</dbReference>
<evidence type="ECO:0000313" key="5">
    <source>
        <dbReference type="EMBL" id="ORJ58275.1"/>
    </source>
</evidence>
<keyword evidence="2" id="KW-0547">Nucleotide-binding</keyword>
<dbReference type="AlphaFoldDB" id="A0A1X0XZE0"/>
<dbReference type="PANTHER" id="PTHR42711">
    <property type="entry name" value="ABC TRANSPORTER ATP-BINDING PROTEIN"/>
    <property type="match status" value="1"/>
</dbReference>
<gene>
    <name evidence="5" type="ORF">B5V00_12505</name>
</gene>
<comment type="caution">
    <text evidence="5">The sequence shown here is derived from an EMBL/GenBank/DDBJ whole genome shotgun (WGS) entry which is preliminary data.</text>
</comment>
<dbReference type="OrthoDB" id="9805130at2"/>
<reference evidence="5 6" key="1">
    <citation type="submission" date="2017-03" db="EMBL/GenBank/DDBJ databases">
        <title>Genome sequence of Geothermobacter sp. EPR-M, Deep-Sea Iron Reducer.</title>
        <authorList>
            <person name="Tully B."/>
            <person name="Savalia P."/>
            <person name="Abuyen K."/>
            <person name="Baughan C."/>
            <person name="Romero E."/>
            <person name="Ronkowski C."/>
            <person name="Torres B."/>
            <person name="Tremblay J."/>
            <person name="Trujillo A."/>
            <person name="Tyler M."/>
            <person name="Perez-Rodriguez I."/>
            <person name="Amend J."/>
        </authorList>
    </citation>
    <scope>NUCLEOTIDE SEQUENCE [LARGE SCALE GENOMIC DNA]</scope>
    <source>
        <strain evidence="5 6">EPR-M</strain>
    </source>
</reference>
<dbReference type="SUPFAM" id="SSF52540">
    <property type="entry name" value="P-loop containing nucleoside triphosphate hydrolases"/>
    <property type="match status" value="1"/>
</dbReference>
<name>A0A1X0XZE0_9BACT</name>
<proteinExistence type="predicted"/>